<name>A0ABW0N1U8_9ACTN</name>
<dbReference type="SUPFAM" id="SSF54909">
    <property type="entry name" value="Dimeric alpha+beta barrel"/>
    <property type="match status" value="1"/>
</dbReference>
<evidence type="ECO:0000313" key="1">
    <source>
        <dbReference type="EMBL" id="MFC5494370.1"/>
    </source>
</evidence>
<protein>
    <submittedName>
        <fullName evidence="1">Uncharacterized protein</fullName>
    </submittedName>
</protein>
<gene>
    <name evidence="1" type="ORF">ACFPKY_14740</name>
</gene>
<dbReference type="InterPro" id="IPR011008">
    <property type="entry name" value="Dimeric_a/b-barrel"/>
</dbReference>
<proteinExistence type="predicted"/>
<accession>A0ABW0N1U8</accession>
<reference evidence="2" key="1">
    <citation type="journal article" date="2019" name="Int. J. Syst. Evol. Microbiol.">
        <title>The Global Catalogue of Microorganisms (GCM) 10K type strain sequencing project: providing services to taxonomists for standard genome sequencing and annotation.</title>
        <authorList>
            <consortium name="The Broad Institute Genomics Platform"/>
            <consortium name="The Broad Institute Genome Sequencing Center for Infectious Disease"/>
            <person name="Wu L."/>
            <person name="Ma J."/>
        </authorList>
    </citation>
    <scope>NUCLEOTIDE SEQUENCE [LARGE SCALE GENOMIC DNA]</scope>
    <source>
        <strain evidence="2">KACC 13778</strain>
    </source>
</reference>
<dbReference type="RefSeq" id="WP_345180435.1">
    <property type="nucleotide sequence ID" value="NZ_BAABFQ010000007.1"/>
</dbReference>
<dbReference type="Gene3D" id="3.30.70.100">
    <property type="match status" value="1"/>
</dbReference>
<dbReference type="Proteomes" id="UP001595956">
    <property type="component" value="Unassembled WGS sequence"/>
</dbReference>
<organism evidence="1 2">
    <name type="scientific">Nocardioides caricicola</name>
    <dbReference type="NCBI Taxonomy" id="634770"/>
    <lineage>
        <taxon>Bacteria</taxon>
        <taxon>Bacillati</taxon>
        <taxon>Actinomycetota</taxon>
        <taxon>Actinomycetes</taxon>
        <taxon>Propionibacteriales</taxon>
        <taxon>Nocardioidaceae</taxon>
        <taxon>Nocardioides</taxon>
    </lineage>
</organism>
<sequence length="104" mass="11249">MATLVLTMALDPRRGDTVVRTVRDEVLPWVRRLPGFTAGRWLRSEDHGCCLVVLDFDTTDDARAVAELLAADAGHPARAWSLEKVVLADQIAVTSRPPALGGAT</sequence>
<evidence type="ECO:0000313" key="2">
    <source>
        <dbReference type="Proteomes" id="UP001595956"/>
    </source>
</evidence>
<keyword evidence="2" id="KW-1185">Reference proteome</keyword>
<dbReference type="EMBL" id="JBHSMD010000004">
    <property type="protein sequence ID" value="MFC5494370.1"/>
    <property type="molecule type" value="Genomic_DNA"/>
</dbReference>
<comment type="caution">
    <text evidence="1">The sequence shown here is derived from an EMBL/GenBank/DDBJ whole genome shotgun (WGS) entry which is preliminary data.</text>
</comment>